<feature type="transmembrane region" description="Helical" evidence="6">
    <location>
        <begin position="67"/>
        <end position="90"/>
    </location>
</feature>
<dbReference type="EMBL" id="CP027541">
    <property type="protein sequence ID" value="AWT51207.1"/>
    <property type="molecule type" value="Genomic_DNA"/>
</dbReference>
<sequence>MPISQNTKTSATEVVSASAPERLSALPVVTRSQKWWCVILGTLFAFEIIDVYSFSYAAPAITAEWGLSLHSVGIVTSATFLGMFLGGVAGGRICDRFGRKRTIIGASLLYSLLSLVTAFATNVEFIVVTRFFTGCGLLTMAGALIVYVAEMYPRHSRGRYQSLLIAIGLLGVPLAAWMSRLLISLGPEMWRGIFVIGSLGAVAGIAAIWILPESVRWQSLRGHDEAASATVARLEMEAIKKTGKALPDPVPEPPVAPGRVSELLKGRNLRNSVVLSVGCVLIQIGFFGYNAYVPTLLAESGYTTSQTLMFTSIFSIAAVPGALLAWPIVDRYERKLLLAVTTVILGALFVVFGIAAVPGIQLATGVLITMLLQSVTVFSYAYLPEMFPTHLRGVGAGIANGLGRLGVFLGGFVFATMVTVLGFAGYFIAMAVILVLGGAVLGIFGMRTTNRPLVENAGTQPRQ</sequence>
<evidence type="ECO:0000259" key="7">
    <source>
        <dbReference type="PROSITE" id="PS50850"/>
    </source>
</evidence>
<dbReference type="Gene3D" id="1.20.1250.20">
    <property type="entry name" value="MFS general substrate transporter like domains"/>
    <property type="match status" value="1"/>
</dbReference>
<feature type="transmembrane region" description="Helical" evidence="6">
    <location>
        <begin position="336"/>
        <end position="356"/>
    </location>
</feature>
<reference evidence="8 9" key="1">
    <citation type="journal article" date="2013" name="Genome Announc.">
        <title>Draft genome sequence of MKD8, a conjugal recipient Mycobacterium smegmatis strain.</title>
        <authorList>
            <person name="Gray T.A."/>
            <person name="Palumbo M.J."/>
            <person name="Derbyshire K.M."/>
        </authorList>
    </citation>
    <scope>NUCLEOTIDE SEQUENCE [LARGE SCALE GENOMIC DNA]</scope>
    <source>
        <strain evidence="8 9">MKD8</strain>
    </source>
</reference>
<keyword evidence="2" id="KW-0813">Transport</keyword>
<evidence type="ECO:0000256" key="5">
    <source>
        <dbReference type="ARBA" id="ARBA00023136"/>
    </source>
</evidence>
<evidence type="ECO:0000256" key="1">
    <source>
        <dbReference type="ARBA" id="ARBA00004651"/>
    </source>
</evidence>
<dbReference type="GO" id="GO:0022857">
    <property type="term" value="F:transmembrane transporter activity"/>
    <property type="evidence" value="ECO:0007669"/>
    <property type="project" value="InterPro"/>
</dbReference>
<keyword evidence="4 6" id="KW-1133">Transmembrane helix</keyword>
<dbReference type="SUPFAM" id="SSF103473">
    <property type="entry name" value="MFS general substrate transporter"/>
    <property type="match status" value="1"/>
</dbReference>
<proteinExistence type="predicted"/>
<feature type="transmembrane region" description="Helical" evidence="6">
    <location>
        <begin position="189"/>
        <end position="211"/>
    </location>
</feature>
<comment type="subcellular location">
    <subcellularLocation>
        <location evidence="1">Cell membrane</location>
        <topology evidence="1">Multi-pass membrane protein</topology>
    </subcellularLocation>
</comment>
<evidence type="ECO:0000256" key="4">
    <source>
        <dbReference type="ARBA" id="ARBA00022989"/>
    </source>
</evidence>
<name>A0A2U9PHK0_MYCSE</name>
<dbReference type="PROSITE" id="PS50850">
    <property type="entry name" value="MFS"/>
    <property type="match status" value="1"/>
</dbReference>
<feature type="transmembrane region" description="Helical" evidence="6">
    <location>
        <begin position="309"/>
        <end position="329"/>
    </location>
</feature>
<dbReference type="InterPro" id="IPR036259">
    <property type="entry name" value="MFS_trans_sf"/>
</dbReference>
<feature type="transmembrane region" description="Helical" evidence="6">
    <location>
        <begin position="269"/>
        <end position="289"/>
    </location>
</feature>
<gene>
    <name evidence="8" type="ORF">D806_002130</name>
</gene>
<organism evidence="8 9">
    <name type="scientific">Mycolicibacterium smegmatis (strain MKD8)</name>
    <name type="common">Mycobacterium smegmatis</name>
    <dbReference type="NCBI Taxonomy" id="1214915"/>
    <lineage>
        <taxon>Bacteria</taxon>
        <taxon>Bacillati</taxon>
        <taxon>Actinomycetota</taxon>
        <taxon>Actinomycetes</taxon>
        <taxon>Mycobacteriales</taxon>
        <taxon>Mycobacteriaceae</taxon>
        <taxon>Mycolicibacterium</taxon>
    </lineage>
</organism>
<feature type="transmembrane region" description="Helical" evidence="6">
    <location>
        <begin position="102"/>
        <end position="121"/>
    </location>
</feature>
<dbReference type="PANTHER" id="PTHR23511">
    <property type="entry name" value="SYNAPTIC VESICLE GLYCOPROTEIN 2"/>
    <property type="match status" value="1"/>
</dbReference>
<evidence type="ECO:0000256" key="3">
    <source>
        <dbReference type="ARBA" id="ARBA00022692"/>
    </source>
</evidence>
<dbReference type="AlphaFoldDB" id="A0A2U9PHK0"/>
<dbReference type="PANTHER" id="PTHR23511:SF34">
    <property type="entry name" value="SYNAPTIC VESICLE GLYCOPROTEIN 2"/>
    <property type="match status" value="1"/>
</dbReference>
<dbReference type="GO" id="GO:0005886">
    <property type="term" value="C:plasma membrane"/>
    <property type="evidence" value="ECO:0007669"/>
    <property type="project" value="UniProtKB-SubCell"/>
</dbReference>
<dbReference type="Pfam" id="PF00083">
    <property type="entry name" value="Sugar_tr"/>
    <property type="match status" value="1"/>
</dbReference>
<feature type="transmembrane region" description="Helical" evidence="6">
    <location>
        <begin position="160"/>
        <end position="183"/>
    </location>
</feature>
<protein>
    <submittedName>
        <fullName evidence="8">Major facilitator family protein transporter</fullName>
    </submittedName>
</protein>
<reference evidence="9" key="2">
    <citation type="submission" date="2018-03" db="EMBL/GenBank/DDBJ databases">
        <authorList>
            <person name="Derbyshire K."/>
            <person name="Gray T.A."/>
            <person name="Champion M."/>
        </authorList>
    </citation>
    <scope>NUCLEOTIDE SEQUENCE [LARGE SCALE GENOMIC DNA]</scope>
    <source>
        <strain evidence="9">MKD8</strain>
    </source>
</reference>
<evidence type="ECO:0000256" key="6">
    <source>
        <dbReference type="SAM" id="Phobius"/>
    </source>
</evidence>
<dbReference type="Proteomes" id="UP000011200">
    <property type="component" value="Chromosome"/>
</dbReference>
<dbReference type="InterPro" id="IPR005828">
    <property type="entry name" value="MFS_sugar_transport-like"/>
</dbReference>
<evidence type="ECO:0000313" key="9">
    <source>
        <dbReference type="Proteomes" id="UP000011200"/>
    </source>
</evidence>
<keyword evidence="3 6" id="KW-0812">Transmembrane</keyword>
<accession>A0A2U9PHK0</accession>
<feature type="transmembrane region" description="Helical" evidence="6">
    <location>
        <begin position="35"/>
        <end position="55"/>
    </location>
</feature>
<dbReference type="CDD" id="cd17316">
    <property type="entry name" value="MFS_SV2_like"/>
    <property type="match status" value="1"/>
</dbReference>
<feature type="transmembrane region" description="Helical" evidence="6">
    <location>
        <begin position="395"/>
        <end position="417"/>
    </location>
</feature>
<feature type="transmembrane region" description="Helical" evidence="6">
    <location>
        <begin position="423"/>
        <end position="444"/>
    </location>
</feature>
<keyword evidence="5 6" id="KW-0472">Membrane</keyword>
<evidence type="ECO:0000256" key="2">
    <source>
        <dbReference type="ARBA" id="ARBA00022448"/>
    </source>
</evidence>
<feature type="transmembrane region" description="Helical" evidence="6">
    <location>
        <begin position="362"/>
        <end position="383"/>
    </location>
</feature>
<dbReference type="InterPro" id="IPR020846">
    <property type="entry name" value="MFS_dom"/>
</dbReference>
<feature type="domain" description="Major facilitator superfamily (MFS) profile" evidence="7">
    <location>
        <begin position="36"/>
        <end position="449"/>
    </location>
</feature>
<feature type="transmembrane region" description="Helical" evidence="6">
    <location>
        <begin position="127"/>
        <end position="148"/>
    </location>
</feature>
<evidence type="ECO:0000313" key="8">
    <source>
        <dbReference type="EMBL" id="AWT51207.1"/>
    </source>
</evidence>